<dbReference type="Pfam" id="PF15957">
    <property type="entry name" value="Comm"/>
    <property type="match status" value="1"/>
</dbReference>
<proteinExistence type="predicted"/>
<name>A0A1Q3G0C2_CULTA</name>
<reference evidence="2" key="1">
    <citation type="submission" date="2017-01" db="EMBL/GenBank/DDBJ databases">
        <title>A deep insight into the sialotranscriptome of adult male and female Cluex tarsalis mosquitoes.</title>
        <authorList>
            <person name="Ribeiro J.M."/>
            <person name="Moreira F."/>
            <person name="Bernard K.A."/>
            <person name="Calvo E."/>
        </authorList>
    </citation>
    <scope>NUCLEOTIDE SEQUENCE</scope>
    <source>
        <strain evidence="2">Kern County</strain>
        <tissue evidence="2">Salivary glands</tissue>
    </source>
</reference>
<evidence type="ECO:0000313" key="2">
    <source>
        <dbReference type="EMBL" id="JAV33261.1"/>
    </source>
</evidence>
<evidence type="ECO:0000256" key="1">
    <source>
        <dbReference type="SAM" id="Phobius"/>
    </source>
</evidence>
<organism evidence="2">
    <name type="scientific">Culex tarsalis</name>
    <name type="common">Encephalitis mosquito</name>
    <dbReference type="NCBI Taxonomy" id="7177"/>
    <lineage>
        <taxon>Eukaryota</taxon>
        <taxon>Metazoa</taxon>
        <taxon>Ecdysozoa</taxon>
        <taxon>Arthropoda</taxon>
        <taxon>Hexapoda</taxon>
        <taxon>Insecta</taxon>
        <taxon>Pterygota</taxon>
        <taxon>Neoptera</taxon>
        <taxon>Endopterygota</taxon>
        <taxon>Diptera</taxon>
        <taxon>Nematocera</taxon>
        <taxon>Culicoidea</taxon>
        <taxon>Culicidae</taxon>
        <taxon>Culicinae</taxon>
        <taxon>Culicini</taxon>
        <taxon>Culex</taxon>
        <taxon>Culex</taxon>
    </lineage>
</organism>
<keyword evidence="1" id="KW-0472">Membrane</keyword>
<sequence>MIDNLESKITFEIPNGLDFDKLIRVGGQNYSSFWQNLHYQQDLAARAAGMGTDYNASAGADFNLLNSLQSFASRSSSGSSSASGSGGVLLGDGSEQLLDPTYERFIGDVWVGIVLTLMILSSIFCMCSCFLYHKFRQWQRSVLTARSQTLSSMDVETPPPYDVESLPSYTIVSGLPSYSDAIEQLKQKQLQRTLGGGYSGYEPVKLQHASVIKLFESQSQELGVAQPAKPQLEEIRYNFGNVVPAVAAAAAIRTNGAGNTGAAELEGVEVVNEVSPTTSSNSQSTAVTAPSYKGHAAPVAVEVGDGTVIAVSLKKFHVSRFTVEDELSNGVS</sequence>
<dbReference type="InterPro" id="IPR031878">
    <property type="entry name" value="Commissureless"/>
</dbReference>
<dbReference type="EMBL" id="GFDL01001784">
    <property type="protein sequence ID" value="JAV33261.1"/>
    <property type="molecule type" value="Transcribed_RNA"/>
</dbReference>
<accession>A0A1Q3G0C2</accession>
<dbReference type="GO" id="GO:0007411">
    <property type="term" value="P:axon guidance"/>
    <property type="evidence" value="ECO:0007669"/>
    <property type="project" value="InterPro"/>
</dbReference>
<keyword evidence="1" id="KW-1133">Transmembrane helix</keyword>
<keyword evidence="1" id="KW-0812">Transmembrane</keyword>
<feature type="transmembrane region" description="Helical" evidence="1">
    <location>
        <begin position="109"/>
        <end position="132"/>
    </location>
</feature>
<dbReference type="AlphaFoldDB" id="A0A1Q3G0C2"/>
<protein>
    <submittedName>
        <fullName evidence="2">Putative conserved plasma membrane protein</fullName>
    </submittedName>
</protein>